<dbReference type="RefSeq" id="WP_220620271.1">
    <property type="nucleotide sequence ID" value="NZ_RKLR01000013.1"/>
</dbReference>
<evidence type="ECO:0008006" key="4">
    <source>
        <dbReference type="Google" id="ProtNLM"/>
    </source>
</evidence>
<evidence type="ECO:0000313" key="2">
    <source>
        <dbReference type="EMBL" id="MBX0325407.1"/>
    </source>
</evidence>
<evidence type="ECO:0000313" key="3">
    <source>
        <dbReference type="Proteomes" id="UP001430377"/>
    </source>
</evidence>
<gene>
    <name evidence="2" type="ORF">EGH21_20480</name>
</gene>
<keyword evidence="3" id="KW-1185">Reference proteome</keyword>
<evidence type="ECO:0000256" key="1">
    <source>
        <dbReference type="SAM" id="MobiDB-lite"/>
    </source>
</evidence>
<comment type="caution">
    <text evidence="2">The sequence shown here is derived from an EMBL/GenBank/DDBJ whole genome shotgun (WGS) entry which is preliminary data.</text>
</comment>
<sequence>MATDEIAFATRTEDVDGGDPSDDGTARCPLCVFENDPKTLYRHLQTAHRKSELSRALLDAS</sequence>
<dbReference type="EMBL" id="RKLR01000013">
    <property type="protein sequence ID" value="MBX0325407.1"/>
    <property type="molecule type" value="Genomic_DNA"/>
</dbReference>
<proteinExistence type="predicted"/>
<organism evidence="2 3">
    <name type="scientific">Haloarcula rubra</name>
    <dbReference type="NCBI Taxonomy" id="2487747"/>
    <lineage>
        <taxon>Archaea</taxon>
        <taxon>Methanobacteriati</taxon>
        <taxon>Methanobacteriota</taxon>
        <taxon>Stenosarchaea group</taxon>
        <taxon>Halobacteria</taxon>
        <taxon>Halobacteriales</taxon>
        <taxon>Haloarculaceae</taxon>
        <taxon>Haloarcula</taxon>
    </lineage>
</organism>
<dbReference type="Proteomes" id="UP001430377">
    <property type="component" value="Unassembled WGS sequence"/>
</dbReference>
<reference evidence="2 3" key="1">
    <citation type="submission" date="2021-06" db="EMBL/GenBank/DDBJ databases">
        <title>Halomicroarcula sp. a new haloarchaeum isolated from saline soil.</title>
        <authorList>
            <person name="Duran-Viseras A."/>
            <person name="Sanchez-Porro C."/>
            <person name="Ventosa A."/>
        </authorList>
    </citation>
    <scope>NUCLEOTIDE SEQUENCE [LARGE SCALE GENOMIC DNA]</scope>
    <source>
        <strain evidence="2 3">F13</strain>
    </source>
</reference>
<name>A0AAW4PYQ4_9EURY</name>
<feature type="region of interest" description="Disordered" evidence="1">
    <location>
        <begin position="1"/>
        <end position="22"/>
    </location>
</feature>
<protein>
    <recommendedName>
        <fullName evidence="4">C2H2-type domain-containing protein</fullName>
    </recommendedName>
</protein>
<dbReference type="AlphaFoldDB" id="A0AAW4PYQ4"/>
<accession>A0AAW4PYQ4</accession>